<keyword evidence="5" id="KW-0393">Immunoglobulin domain</keyword>
<dbReference type="InterPro" id="IPR036179">
    <property type="entry name" value="Ig-like_dom_sf"/>
</dbReference>
<dbReference type="EMBL" id="UYJE01001439">
    <property type="protein sequence ID" value="VDI02197.1"/>
    <property type="molecule type" value="Genomic_DNA"/>
</dbReference>
<gene>
    <name evidence="8" type="ORF">MGAL_10B064368</name>
</gene>
<feature type="compositionally biased region" description="Polar residues" evidence="6">
    <location>
        <begin position="578"/>
        <end position="591"/>
    </location>
</feature>
<dbReference type="Proteomes" id="UP000596742">
    <property type="component" value="Unassembled WGS sequence"/>
</dbReference>
<feature type="compositionally biased region" description="Low complexity" evidence="6">
    <location>
        <begin position="669"/>
        <end position="691"/>
    </location>
</feature>
<dbReference type="GO" id="GO:0005911">
    <property type="term" value="C:cell-cell junction"/>
    <property type="evidence" value="ECO:0007669"/>
    <property type="project" value="TreeGrafter"/>
</dbReference>
<dbReference type="InterPro" id="IPR051275">
    <property type="entry name" value="Cell_adhesion_signaling"/>
</dbReference>
<evidence type="ECO:0000259" key="7">
    <source>
        <dbReference type="PROSITE" id="PS50835"/>
    </source>
</evidence>
<dbReference type="SMART" id="SM00408">
    <property type="entry name" value="IGc2"/>
    <property type="match status" value="2"/>
</dbReference>
<dbReference type="InterPro" id="IPR003598">
    <property type="entry name" value="Ig_sub2"/>
</dbReference>
<dbReference type="InterPro" id="IPR003599">
    <property type="entry name" value="Ig_sub"/>
</dbReference>
<evidence type="ECO:0000313" key="8">
    <source>
        <dbReference type="EMBL" id="VDI02197.1"/>
    </source>
</evidence>
<evidence type="ECO:0000256" key="1">
    <source>
        <dbReference type="ARBA" id="ARBA00004479"/>
    </source>
</evidence>
<protein>
    <recommendedName>
        <fullName evidence="7">Ig-like domain-containing protein</fullName>
    </recommendedName>
</protein>
<feature type="domain" description="Ig-like" evidence="7">
    <location>
        <begin position="349"/>
        <end position="424"/>
    </location>
</feature>
<sequence length="794" mass="89571">MKGRKLKLISSNHLIVSTNQPKLAIIGNHSFGEYNLVIDNFTTNDQGLYRCQGITEHVAFAQDIRAILAIPPSNIEIVNKTQLNTIELLEGRNSDITCIVSNGIPRAQLVLNINGNDVMNGSNSFLTLQLNASTIFHMKRITCTAYHSFLEKPLEDIAVLFVYMFPKIHISAMPSKDIIEGSNLTLKCVDSSNVATKNYSWEFDGSLLTNVTSNLFEIENITKKDSGIYACHVQNMIGSSVYKLTVNVHHQPYLLANSSSSLKYKTEVGSRVLVSIPVESNPEPLTVSCLNITDLKLDEWIIDHHGNGPNVYLLSTTLFPIHTKQYGVYVILVRNQYGSLKVQINLNLPDVNVTVIPDYPVCELSENLTLSCTVHQKNCDMWTNSWSHWINGTFIRNVSGMVKGNTSFLYFPFCDYQDFGTYECKWVLRKRQGISSVFVSVNSAPVKTYYRKTISKTDIILSVDIFSREPIRSIDWYENGLIISNTSEKYKSSWKMTDIILSVYKQHLTISGFEIGLKIGNANFSDIAIYICHITNEYGSTDMYFETDQFLQNTIEHTESMTLAEDLSTRLKESTNGMISYTGSDTTGQQHHQSDELNESEYAEIEDDYYHSVEWRVYPSCIVISPRRSRSNHSLVSASSDHGLEEQTNVYLEVIPDSESWKDEHTTMSSDNASAIDGSSSSKTSGSSSSSYIRPIMRNSFNEPKDLIHAPNDVREAETNSNNCSELTNSQYNSSGFSGNLLCMNKKATKTSEKYEFLGKRSVENKELCENKQMAGKYEKLNLFQTDTHLYNQN</sequence>
<evidence type="ECO:0000256" key="6">
    <source>
        <dbReference type="SAM" id="MobiDB-lite"/>
    </source>
</evidence>
<keyword evidence="2" id="KW-0472">Membrane</keyword>
<accession>A0A8B6CA40</accession>
<name>A0A8B6CA40_MYTGA</name>
<evidence type="ECO:0000256" key="2">
    <source>
        <dbReference type="ARBA" id="ARBA00023136"/>
    </source>
</evidence>
<dbReference type="PANTHER" id="PTHR11640">
    <property type="entry name" value="NEPHRIN"/>
    <property type="match status" value="1"/>
</dbReference>
<evidence type="ECO:0000256" key="4">
    <source>
        <dbReference type="ARBA" id="ARBA00023180"/>
    </source>
</evidence>
<dbReference type="SMART" id="SM00409">
    <property type="entry name" value="IG"/>
    <property type="match status" value="3"/>
</dbReference>
<dbReference type="OrthoDB" id="6282449at2759"/>
<dbReference type="PANTHER" id="PTHR11640:SF31">
    <property type="entry name" value="IRREGULAR CHIASM C-ROUGHEST PROTEIN-RELATED"/>
    <property type="match status" value="1"/>
</dbReference>
<evidence type="ECO:0000256" key="5">
    <source>
        <dbReference type="ARBA" id="ARBA00023319"/>
    </source>
</evidence>
<comment type="subcellular location">
    <subcellularLocation>
        <location evidence="1">Membrane</location>
        <topology evidence="1">Single-pass type I membrane protein</topology>
    </subcellularLocation>
</comment>
<feature type="region of interest" description="Disordered" evidence="6">
    <location>
        <begin position="578"/>
        <end position="597"/>
    </location>
</feature>
<keyword evidence="9" id="KW-1185">Reference proteome</keyword>
<feature type="domain" description="Ig-like" evidence="7">
    <location>
        <begin position="166"/>
        <end position="247"/>
    </location>
</feature>
<dbReference type="SUPFAM" id="SSF48726">
    <property type="entry name" value="Immunoglobulin"/>
    <property type="match status" value="4"/>
</dbReference>
<evidence type="ECO:0000256" key="3">
    <source>
        <dbReference type="ARBA" id="ARBA00023157"/>
    </source>
</evidence>
<dbReference type="Gene3D" id="2.60.40.10">
    <property type="entry name" value="Immunoglobulins"/>
    <property type="match status" value="3"/>
</dbReference>
<dbReference type="InterPro" id="IPR013783">
    <property type="entry name" value="Ig-like_fold"/>
</dbReference>
<dbReference type="AlphaFoldDB" id="A0A8B6CA40"/>
<keyword evidence="3" id="KW-1015">Disulfide bond</keyword>
<reference evidence="8" key="1">
    <citation type="submission" date="2018-11" db="EMBL/GenBank/DDBJ databases">
        <authorList>
            <person name="Alioto T."/>
            <person name="Alioto T."/>
        </authorList>
    </citation>
    <scope>NUCLEOTIDE SEQUENCE</scope>
</reference>
<feature type="region of interest" description="Disordered" evidence="6">
    <location>
        <begin position="662"/>
        <end position="693"/>
    </location>
</feature>
<comment type="caution">
    <text evidence="8">The sequence shown here is derived from an EMBL/GenBank/DDBJ whole genome shotgun (WGS) entry which is preliminary data.</text>
</comment>
<proteinExistence type="predicted"/>
<dbReference type="InterPro" id="IPR007110">
    <property type="entry name" value="Ig-like_dom"/>
</dbReference>
<dbReference type="GO" id="GO:0005886">
    <property type="term" value="C:plasma membrane"/>
    <property type="evidence" value="ECO:0007669"/>
    <property type="project" value="TreeGrafter"/>
</dbReference>
<organism evidence="8 9">
    <name type="scientific">Mytilus galloprovincialis</name>
    <name type="common">Mediterranean mussel</name>
    <dbReference type="NCBI Taxonomy" id="29158"/>
    <lineage>
        <taxon>Eukaryota</taxon>
        <taxon>Metazoa</taxon>
        <taxon>Spiralia</taxon>
        <taxon>Lophotrochozoa</taxon>
        <taxon>Mollusca</taxon>
        <taxon>Bivalvia</taxon>
        <taxon>Autobranchia</taxon>
        <taxon>Pteriomorphia</taxon>
        <taxon>Mytilida</taxon>
        <taxon>Mytiloidea</taxon>
        <taxon>Mytilidae</taxon>
        <taxon>Mytilinae</taxon>
        <taxon>Mytilus</taxon>
    </lineage>
</organism>
<evidence type="ECO:0000313" key="9">
    <source>
        <dbReference type="Proteomes" id="UP000596742"/>
    </source>
</evidence>
<dbReference type="GO" id="GO:0098609">
    <property type="term" value="P:cell-cell adhesion"/>
    <property type="evidence" value="ECO:0007669"/>
    <property type="project" value="TreeGrafter"/>
</dbReference>
<dbReference type="Pfam" id="PF13927">
    <property type="entry name" value="Ig_3"/>
    <property type="match status" value="1"/>
</dbReference>
<keyword evidence="4" id="KW-0325">Glycoprotein</keyword>
<dbReference type="GO" id="GO:0050839">
    <property type="term" value="F:cell adhesion molecule binding"/>
    <property type="evidence" value="ECO:0007669"/>
    <property type="project" value="TreeGrafter"/>
</dbReference>
<dbReference type="PROSITE" id="PS50835">
    <property type="entry name" value="IG_LIKE"/>
    <property type="match status" value="2"/>
</dbReference>